<name>A0ABV9YRT0_9PSEU</name>
<dbReference type="PANTHER" id="PTHR42776:SF13">
    <property type="entry name" value="DIPEPTIDYL-PEPTIDASE 5"/>
    <property type="match status" value="1"/>
</dbReference>
<evidence type="ECO:0000256" key="1">
    <source>
        <dbReference type="ARBA" id="ARBA00022729"/>
    </source>
</evidence>
<evidence type="ECO:0000256" key="3">
    <source>
        <dbReference type="ARBA" id="ARBA00022825"/>
    </source>
</evidence>
<reference evidence="7" key="1">
    <citation type="journal article" date="2019" name="Int. J. Syst. Evol. Microbiol.">
        <title>The Global Catalogue of Microorganisms (GCM) 10K type strain sequencing project: providing services to taxonomists for standard genome sequencing and annotation.</title>
        <authorList>
            <consortium name="The Broad Institute Genomics Platform"/>
            <consortium name="The Broad Institute Genome Sequencing Center for Infectious Disease"/>
            <person name="Wu L."/>
            <person name="Ma J."/>
        </authorList>
    </citation>
    <scope>NUCLEOTIDE SEQUENCE [LARGE SCALE GENOMIC DNA]</scope>
    <source>
        <strain evidence="7">CGMCC 4.7093</strain>
    </source>
</reference>
<dbReference type="Gene3D" id="2.120.10.30">
    <property type="entry name" value="TolB, C-terminal domain"/>
    <property type="match status" value="2"/>
</dbReference>
<dbReference type="RefSeq" id="WP_378038069.1">
    <property type="nucleotide sequence ID" value="NZ_JBHSIV010000026.1"/>
</dbReference>
<dbReference type="InterPro" id="IPR011042">
    <property type="entry name" value="6-blade_b-propeller_TolB-like"/>
</dbReference>
<comment type="caution">
    <text evidence="6">The sequence shown here is derived from an EMBL/GenBank/DDBJ whole genome shotgun (WGS) entry which is preliminary data.</text>
</comment>
<evidence type="ECO:0000259" key="5">
    <source>
        <dbReference type="Pfam" id="PF00326"/>
    </source>
</evidence>
<protein>
    <submittedName>
        <fullName evidence="6">Prolyl oligopeptidase family serine peptidase</fullName>
    </submittedName>
</protein>
<feature type="domain" description="Peptidase S9 prolyl oligopeptidase catalytic" evidence="5">
    <location>
        <begin position="472"/>
        <end position="677"/>
    </location>
</feature>
<dbReference type="InterPro" id="IPR001375">
    <property type="entry name" value="Peptidase_S9_cat"/>
</dbReference>
<dbReference type="InterPro" id="IPR029058">
    <property type="entry name" value="AB_hydrolase_fold"/>
</dbReference>
<sequence>MGTFDDLDAFVSARRQAGLALSPDGSRLVTTVSELSPDATKYVTSIWDVDPTGEAPARRLTRSSSGESAAAFAPDGDLYFTSARPDPGATEGEGEPAALWVLPRHGGESRQVLTAGDGVAAFQVARDSGDVVVMTTVPVGPAPEKPDVDGPAPLRSASGDGEDLPDDAAGALRAARKKAGVSARLHERYPVRFWDHDLGPGRPQIRVHDPLAADRLAAAVVVHDPAELGQRLREHAISPDGTTLAVAVDVRDPEDPAAVRVRLELRGPDGTEVVADEPGVDHERPTITPDGRWLLWIRERHARPGAAPAHTLMARPVAGGDVVTVLGEGRLTITSVTGAADPDLVLVTADEQGHGPVFRVAITTGEVLRLTRSGAYTDVVPSPEGGALYALRSAPDSPPTPVRLDPYAPDQDPAVLRGPTEIDDLPGTLTEVTATAEDGTPLRAWLALPAGEGPAPLLLWVHGGPFASWNAWTWRWNPWVATARGYAVLLPDPRLSTGYGQEFMDVSTGAWGGLPYTDLMTITDATLERSDVDETRVAAMGGSFGGYMANWIAGHTDRFAAIVTHASIWHLDGFVGTTDGSYHWTRQWGDPIDDRDRYDEHSPHRWASSITTPMLVIHGDKDYRVPIGEGLRLWYDLQRHGVESQFLYFPDENHWVLKPGDAKLWYSTVFAFLAHHVLGEEWVRPELV</sequence>
<dbReference type="Pfam" id="PF00326">
    <property type="entry name" value="Peptidase_S9"/>
    <property type="match status" value="1"/>
</dbReference>
<evidence type="ECO:0000313" key="7">
    <source>
        <dbReference type="Proteomes" id="UP001595947"/>
    </source>
</evidence>
<dbReference type="Pfam" id="PF07676">
    <property type="entry name" value="PD40"/>
    <property type="match status" value="2"/>
</dbReference>
<dbReference type="Proteomes" id="UP001595947">
    <property type="component" value="Unassembled WGS sequence"/>
</dbReference>
<feature type="region of interest" description="Disordered" evidence="4">
    <location>
        <begin position="139"/>
        <end position="167"/>
    </location>
</feature>
<dbReference type="PANTHER" id="PTHR42776">
    <property type="entry name" value="SERINE PEPTIDASE S9 FAMILY MEMBER"/>
    <property type="match status" value="1"/>
</dbReference>
<dbReference type="SUPFAM" id="SSF53474">
    <property type="entry name" value="alpha/beta-Hydrolases"/>
    <property type="match status" value="1"/>
</dbReference>
<organism evidence="6 7">
    <name type="scientific">Actinomycetospora atypica</name>
    <dbReference type="NCBI Taxonomy" id="1290095"/>
    <lineage>
        <taxon>Bacteria</taxon>
        <taxon>Bacillati</taxon>
        <taxon>Actinomycetota</taxon>
        <taxon>Actinomycetes</taxon>
        <taxon>Pseudonocardiales</taxon>
        <taxon>Pseudonocardiaceae</taxon>
        <taxon>Actinomycetospora</taxon>
    </lineage>
</organism>
<gene>
    <name evidence="6" type="ORF">ACFPBZ_21075</name>
</gene>
<keyword evidence="3" id="KW-0645">Protease</keyword>
<accession>A0ABV9YRT0</accession>
<dbReference type="Gene3D" id="3.40.50.1820">
    <property type="entry name" value="alpha/beta hydrolase"/>
    <property type="match status" value="1"/>
</dbReference>
<keyword evidence="2" id="KW-0378">Hydrolase</keyword>
<keyword evidence="1" id="KW-0732">Signal</keyword>
<keyword evidence="7" id="KW-1185">Reference proteome</keyword>
<proteinExistence type="predicted"/>
<evidence type="ECO:0000256" key="4">
    <source>
        <dbReference type="SAM" id="MobiDB-lite"/>
    </source>
</evidence>
<evidence type="ECO:0000313" key="6">
    <source>
        <dbReference type="EMBL" id="MFC5064729.1"/>
    </source>
</evidence>
<dbReference type="EMBL" id="JBHSIV010000026">
    <property type="protein sequence ID" value="MFC5064729.1"/>
    <property type="molecule type" value="Genomic_DNA"/>
</dbReference>
<dbReference type="SUPFAM" id="SSF82171">
    <property type="entry name" value="DPP6 N-terminal domain-like"/>
    <property type="match status" value="1"/>
</dbReference>
<keyword evidence="3" id="KW-0720">Serine protease</keyword>
<evidence type="ECO:0000256" key="2">
    <source>
        <dbReference type="ARBA" id="ARBA00022801"/>
    </source>
</evidence>
<dbReference type="InterPro" id="IPR011659">
    <property type="entry name" value="WD40"/>
</dbReference>